<proteinExistence type="predicted"/>
<gene>
    <name evidence="1" type="ORF">LCGC14_0043840</name>
</gene>
<name>A0A0F9VTK2_9ZZZZ</name>
<dbReference type="AlphaFoldDB" id="A0A0F9VTK2"/>
<organism evidence="1">
    <name type="scientific">marine sediment metagenome</name>
    <dbReference type="NCBI Taxonomy" id="412755"/>
    <lineage>
        <taxon>unclassified sequences</taxon>
        <taxon>metagenomes</taxon>
        <taxon>ecological metagenomes</taxon>
    </lineage>
</organism>
<evidence type="ECO:0000313" key="1">
    <source>
        <dbReference type="EMBL" id="KKO08446.1"/>
    </source>
</evidence>
<sequence length="336" mass="37757">MTDISQKTWKYLHGPDDVTHLSFKTGGVPRSFTAIQYAATERNEIDLNDDGIALIDNDQMCVVLDGHLKNNPEAQASFMSDVRKMSWSDLAAMALNHPRYRGSQDDFHLKRPNSGVLVNQIQRGVLHAPTTDEDLRSPSMVAAHINPDCAYRFPEAGRARMISEILQHNCLQGDDGAWRLVWDITPSKDAIPSGRLDAPEEQISAWDRHWESNPEISHQILGELTEPYFSGQIGTFPKTDAGRYGFCGGGMSNPAMLCLETIDGEMFSFSSRGDFGRFLDQLPDPAIRDVWKLVQVVDHDLSTEEISTLFKHRIAEMKEEFERSRDASLDLHLSPV</sequence>
<protein>
    <submittedName>
        <fullName evidence="1">Uncharacterized protein</fullName>
    </submittedName>
</protein>
<reference evidence="1" key="1">
    <citation type="journal article" date="2015" name="Nature">
        <title>Complex archaea that bridge the gap between prokaryotes and eukaryotes.</title>
        <authorList>
            <person name="Spang A."/>
            <person name="Saw J.H."/>
            <person name="Jorgensen S.L."/>
            <person name="Zaremba-Niedzwiedzka K."/>
            <person name="Martijn J."/>
            <person name="Lind A.E."/>
            <person name="van Eijk R."/>
            <person name="Schleper C."/>
            <person name="Guy L."/>
            <person name="Ettema T.J."/>
        </authorList>
    </citation>
    <scope>NUCLEOTIDE SEQUENCE</scope>
</reference>
<dbReference type="EMBL" id="LAZR01000009">
    <property type="protein sequence ID" value="KKO08446.1"/>
    <property type="molecule type" value="Genomic_DNA"/>
</dbReference>
<accession>A0A0F9VTK2</accession>
<comment type="caution">
    <text evidence="1">The sequence shown here is derived from an EMBL/GenBank/DDBJ whole genome shotgun (WGS) entry which is preliminary data.</text>
</comment>